<evidence type="ECO:0000313" key="3">
    <source>
        <dbReference type="EMBL" id="RYN64023.1"/>
    </source>
</evidence>
<dbReference type="PROSITE" id="PS50837">
    <property type="entry name" value="NACHT"/>
    <property type="match status" value="1"/>
</dbReference>
<name>A0A4Q4MZ36_ALTAL</name>
<gene>
    <name evidence="3" type="ORF">AA0117_g12547</name>
</gene>
<proteinExistence type="predicted"/>
<dbReference type="EMBL" id="PDXD01000076">
    <property type="protein sequence ID" value="RYN64023.1"/>
    <property type="molecule type" value="Genomic_DNA"/>
</dbReference>
<comment type="caution">
    <text evidence="3">The sequence shown here is derived from an EMBL/GenBank/DDBJ whole genome shotgun (WGS) entry which is preliminary data.</text>
</comment>
<dbReference type="Pfam" id="PF24883">
    <property type="entry name" value="NPHP3_N"/>
    <property type="match status" value="1"/>
</dbReference>
<dbReference type="Proteomes" id="UP000291422">
    <property type="component" value="Unassembled WGS sequence"/>
</dbReference>
<organism evidence="3 4">
    <name type="scientific">Alternaria alternata</name>
    <name type="common">Alternaria rot fungus</name>
    <name type="synonym">Torula alternata</name>
    <dbReference type="NCBI Taxonomy" id="5599"/>
    <lineage>
        <taxon>Eukaryota</taxon>
        <taxon>Fungi</taxon>
        <taxon>Dikarya</taxon>
        <taxon>Ascomycota</taxon>
        <taxon>Pezizomycotina</taxon>
        <taxon>Dothideomycetes</taxon>
        <taxon>Pleosporomycetidae</taxon>
        <taxon>Pleosporales</taxon>
        <taxon>Pleosporineae</taxon>
        <taxon>Pleosporaceae</taxon>
        <taxon>Alternaria</taxon>
        <taxon>Alternaria sect. Alternaria</taxon>
        <taxon>Alternaria alternata complex</taxon>
    </lineage>
</organism>
<dbReference type="PANTHER" id="PTHR10039">
    <property type="entry name" value="AMELOGENIN"/>
    <property type="match status" value="1"/>
</dbReference>
<dbReference type="Gene3D" id="3.40.50.300">
    <property type="entry name" value="P-loop containing nucleotide triphosphate hydrolases"/>
    <property type="match status" value="1"/>
</dbReference>
<dbReference type="VEuPathDB" id="FungiDB:CC77DRAFT_937635"/>
<accession>A0A4Q4MZ36</accession>
<reference evidence="4" key="1">
    <citation type="journal article" date="2019" name="bioRxiv">
        <title>Genomics, evolutionary history and diagnostics of the Alternaria alternata species group including apple and Asian pear pathotypes.</title>
        <authorList>
            <person name="Armitage A.D."/>
            <person name="Cockerton H.M."/>
            <person name="Sreenivasaprasad S."/>
            <person name="Woodhall J.W."/>
            <person name="Lane C.R."/>
            <person name="Harrison R.J."/>
            <person name="Clarkson J.P."/>
        </authorList>
    </citation>
    <scope>NUCLEOTIDE SEQUENCE [LARGE SCALE GENOMIC DNA]</scope>
    <source>
        <strain evidence="4">FERA 1177</strain>
    </source>
</reference>
<sequence length="1514" mass="169706">MCKFTRRDNNYDMLVKAISTQLVLWEQDDKTMSSLPSSDQDALLKMISKTSEANSRKLDVMCDEKQVEDHKRDIVERRKRLRLQYLSWLCPSWEEKNDHGKSWEGALEQASVAIDGTCGWLFEHNGFKMWEESEESQLALVRGIQGCGKTTLLAYLVRRMQERRETMAYYFCDSTPCSPAIPLRALAYQLLQSLDDSKVVQLLSDRYEASPKGIGTVGTARDILKDAIFASSSCTIVIDALDEIATDNCNNRKFLSSLRDILRDIPVGIKMLCSTRDIEGISEIFTEQAVNRKTLAPIGIHINSGMIEPDVEKVIHHEMSKNNLQEKLEKSFNAEVVAKKLLEGSHGMFLLPVMMIKDLANKATLQAIWSFLDELPTDLHRYYSSILDKIDSTKLGMNDSSGKGYGKTILTLLAWSKEPLSYDQLEDSLTFDDRPGLLSLKSDIKSAFGCLVSLEDDLVKLSHPSVRRYLTTSPEFYGNRWYDNLVTPDPSGYIAELCLQYLLSNQYYDGLDPPQTRFASYLTCDLPRDRPFLRYAAMHWIHHCCEAKNQITLLLPISNLVCSAPRLLYWYYLITIILKRTAVFGVWGEHSKHFTVWGDQVIHNTDGFRDMCRELQNVLLNLQSRQGVDELSEDQLKTTYEIEGALRDVLRFEALWGRVVLDWPQELYNLQHLLQDPYCSKEGLQQKVLISHHLASIVARHGPMLEQRHLAKNHDRFALTITNIYMWPSLMPSKTHDVRQGDTLDTTKGYKVYLQSEAINSTMHVRDLRVGLEFADAGSLPTTFVISKDRKYLAFVWKRFAGDEIKTYLFALEQRDGQEFLTGIPWTFSDKGDPCRADSTSSSTFLRSKQAAAITSNPSRLWTAGGFYEIESETGSHQNPHSLLRDHECSELTFAEYGGAIAGLRRRQLELYKLTPTQCRMQAEAKDAQHILAVSPEGKFCLFIAGRAIDGPSTSPNEEVRLLCWNKKVSTLWQYPATSGVEGEECAPTESLELSYFYNSGGLHAFSDDETVLVLCVPTHPTWSLLAFDLKAQDIPGSMRQLPYANLLRGAHLTSFCFPRTQNAHLCLLDSLGNMRVLQMSDPSTNAAHAAPEHMKPILLSGVISQNGEYKVYSSSVAETGSASSSHAHSTLSSGQSHKVFLTDVGSLGSTESTSINLDWVGQARTIRSDTLVVDSNPVVQATTTGLMTNFDVGTKLFQGAQNTLNELTSSYHGPDILTPPEQPVSRTTTAITFDPTVNRTFIHSFIYKPLPDVQELQKWSQTMTMEVYDVADPNNKMLEVFRGPDVEVAAEGYLASAIHEDLLAFSFSSAHANPANDTILCVWDLKHMRSGGDESEHSPGYVEHNLPEPCVSKLAFTADARYVYGISQGFGVFQFDVAKGVTLRRTNLSSLDYSHMCLTPSIDGFDVVGQTQSGVYQVRLPGEASSKVRVRQLFAGPHIQQRYDKITLLDSFGESGALAIVFTTQNWVRKEGSTGGNALEPIILVSSEGNVGEWEEKEIIPDDVEMNAGSVVQ</sequence>
<feature type="domain" description="NACHT" evidence="2">
    <location>
        <begin position="137"/>
        <end position="276"/>
    </location>
</feature>
<keyword evidence="1" id="KW-0677">Repeat</keyword>
<evidence type="ECO:0000259" key="2">
    <source>
        <dbReference type="PROSITE" id="PS50837"/>
    </source>
</evidence>
<evidence type="ECO:0000313" key="4">
    <source>
        <dbReference type="Proteomes" id="UP000291422"/>
    </source>
</evidence>
<dbReference type="PANTHER" id="PTHR10039:SF15">
    <property type="entry name" value="NACHT DOMAIN-CONTAINING PROTEIN"/>
    <property type="match status" value="1"/>
</dbReference>
<evidence type="ECO:0000256" key="1">
    <source>
        <dbReference type="ARBA" id="ARBA00022737"/>
    </source>
</evidence>
<dbReference type="InterPro" id="IPR027417">
    <property type="entry name" value="P-loop_NTPase"/>
</dbReference>
<dbReference type="InterPro" id="IPR007111">
    <property type="entry name" value="NACHT_NTPase"/>
</dbReference>
<dbReference type="SUPFAM" id="SSF52540">
    <property type="entry name" value="P-loop containing nucleoside triphosphate hydrolases"/>
    <property type="match status" value="1"/>
</dbReference>
<dbReference type="InterPro" id="IPR056884">
    <property type="entry name" value="NPHP3-like_N"/>
</dbReference>
<protein>
    <recommendedName>
        <fullName evidence="2">NACHT domain-containing protein</fullName>
    </recommendedName>
</protein>